<evidence type="ECO:0000256" key="3">
    <source>
        <dbReference type="ARBA" id="ARBA00023163"/>
    </source>
</evidence>
<name>A0A1B7X9Y8_9BACT</name>
<organism evidence="6 7">
    <name type="scientific">Halodesulfovibrio spirochaetisodalis</name>
    <dbReference type="NCBI Taxonomy" id="1560234"/>
    <lineage>
        <taxon>Bacteria</taxon>
        <taxon>Pseudomonadati</taxon>
        <taxon>Thermodesulfobacteriota</taxon>
        <taxon>Desulfovibrionia</taxon>
        <taxon>Desulfovibrionales</taxon>
        <taxon>Desulfovibrionaceae</taxon>
        <taxon>Halodesulfovibrio</taxon>
    </lineage>
</organism>
<reference evidence="6 7" key="1">
    <citation type="submission" date="2015-01" db="EMBL/GenBank/DDBJ databases">
        <title>Desulfovibrio sp. JC271 draft genome sequence.</title>
        <authorList>
            <person name="Shivani Y."/>
            <person name="Subhash Y."/>
            <person name="Sasikala C."/>
            <person name="Ramana C.V."/>
        </authorList>
    </citation>
    <scope>NUCLEOTIDE SEQUENCE [LARGE SCALE GENOMIC DNA]</scope>
    <source>
        <strain evidence="6 7">JC271</strain>
    </source>
</reference>
<evidence type="ECO:0000313" key="6">
    <source>
        <dbReference type="EMBL" id="OBQ46194.1"/>
    </source>
</evidence>
<dbReference type="STRING" id="1560234.SP90_13955"/>
<dbReference type="EMBL" id="JXMS01000029">
    <property type="protein sequence ID" value="OBQ46194.1"/>
    <property type="molecule type" value="Genomic_DNA"/>
</dbReference>
<keyword evidence="7" id="KW-1185">Reference proteome</keyword>
<dbReference type="InterPro" id="IPR009057">
    <property type="entry name" value="Homeodomain-like_sf"/>
</dbReference>
<dbReference type="InterPro" id="IPR036271">
    <property type="entry name" value="Tet_transcr_reg_TetR-rel_C_sf"/>
</dbReference>
<dbReference type="SUPFAM" id="SSF46689">
    <property type="entry name" value="Homeodomain-like"/>
    <property type="match status" value="1"/>
</dbReference>
<sequence>MNEDTRERILEAGTELIHLHGFQGTGLKAILDAANVPKGSFYHYFKSKEDFGIAVIEYYEQVIARARFPLGQDPSLTAIQCFEKLFELSRKFNAETNYSRGCLIANLSQEMSALSPPIRERLQESHRKIVKTFADIVRRGQEKGEISTAFTAEEAAVFILTCRNGALTSMKATGSEEPLLISEKFLLQYLLPA</sequence>
<dbReference type="GO" id="GO:0003677">
    <property type="term" value="F:DNA binding"/>
    <property type="evidence" value="ECO:0007669"/>
    <property type="project" value="UniProtKB-UniRule"/>
</dbReference>
<dbReference type="PRINTS" id="PR00455">
    <property type="entry name" value="HTHTETR"/>
</dbReference>
<dbReference type="InterPro" id="IPR001647">
    <property type="entry name" value="HTH_TetR"/>
</dbReference>
<dbReference type="OrthoDB" id="9793734at2"/>
<dbReference type="RefSeq" id="WP_066857534.1">
    <property type="nucleotide sequence ID" value="NZ_JXMS01000029.1"/>
</dbReference>
<proteinExistence type="predicted"/>
<dbReference type="Gene3D" id="1.10.357.10">
    <property type="entry name" value="Tetracycline Repressor, domain 2"/>
    <property type="match status" value="1"/>
</dbReference>
<dbReference type="PANTHER" id="PTHR47506:SF6">
    <property type="entry name" value="HTH-TYPE TRANSCRIPTIONAL REPRESSOR NEMR"/>
    <property type="match status" value="1"/>
</dbReference>
<evidence type="ECO:0000256" key="1">
    <source>
        <dbReference type="ARBA" id="ARBA00023015"/>
    </source>
</evidence>
<dbReference type="InterPro" id="IPR011075">
    <property type="entry name" value="TetR_C"/>
</dbReference>
<dbReference type="PROSITE" id="PS50977">
    <property type="entry name" value="HTH_TETR_2"/>
    <property type="match status" value="1"/>
</dbReference>
<evidence type="ECO:0000256" key="4">
    <source>
        <dbReference type="PROSITE-ProRule" id="PRU00335"/>
    </source>
</evidence>
<keyword evidence="2 4" id="KW-0238">DNA-binding</keyword>
<evidence type="ECO:0000259" key="5">
    <source>
        <dbReference type="PROSITE" id="PS50977"/>
    </source>
</evidence>
<dbReference type="Pfam" id="PF00440">
    <property type="entry name" value="TetR_N"/>
    <property type="match status" value="1"/>
</dbReference>
<dbReference type="PATRIC" id="fig|1560234.3.peg.1904"/>
<feature type="domain" description="HTH tetR-type" evidence="5">
    <location>
        <begin position="3"/>
        <end position="63"/>
    </location>
</feature>
<evidence type="ECO:0000313" key="7">
    <source>
        <dbReference type="Proteomes" id="UP000091979"/>
    </source>
</evidence>
<accession>A0A1B7X9Y8</accession>
<keyword evidence="3" id="KW-0804">Transcription</keyword>
<keyword evidence="1" id="KW-0805">Transcription regulation</keyword>
<dbReference type="Proteomes" id="UP000091979">
    <property type="component" value="Unassembled WGS sequence"/>
</dbReference>
<dbReference type="SUPFAM" id="SSF48498">
    <property type="entry name" value="Tetracyclin repressor-like, C-terminal domain"/>
    <property type="match status" value="1"/>
</dbReference>
<feature type="DNA-binding region" description="H-T-H motif" evidence="4">
    <location>
        <begin position="26"/>
        <end position="45"/>
    </location>
</feature>
<dbReference type="PANTHER" id="PTHR47506">
    <property type="entry name" value="TRANSCRIPTIONAL REGULATORY PROTEIN"/>
    <property type="match status" value="1"/>
</dbReference>
<protein>
    <recommendedName>
        <fullName evidence="5">HTH tetR-type domain-containing protein</fullName>
    </recommendedName>
</protein>
<dbReference type="AlphaFoldDB" id="A0A1B7X9Y8"/>
<comment type="caution">
    <text evidence="6">The sequence shown here is derived from an EMBL/GenBank/DDBJ whole genome shotgun (WGS) entry which is preliminary data.</text>
</comment>
<evidence type="ECO:0000256" key="2">
    <source>
        <dbReference type="ARBA" id="ARBA00023125"/>
    </source>
</evidence>
<dbReference type="Pfam" id="PF16925">
    <property type="entry name" value="TetR_C_13"/>
    <property type="match status" value="1"/>
</dbReference>
<gene>
    <name evidence="6" type="ORF">SP90_13955</name>
</gene>